<dbReference type="EMBL" id="JADEVV010000046">
    <property type="protein sequence ID" value="MBE9255025.1"/>
    <property type="molecule type" value="Genomic_DNA"/>
</dbReference>
<dbReference type="Proteomes" id="UP000658720">
    <property type="component" value="Unassembled WGS sequence"/>
</dbReference>
<comment type="caution">
    <text evidence="1">The sequence shown here is derived from an EMBL/GenBank/DDBJ whole genome shotgun (WGS) entry which is preliminary data.</text>
</comment>
<reference evidence="1 2" key="1">
    <citation type="submission" date="2020-10" db="EMBL/GenBank/DDBJ databases">
        <authorList>
            <person name="Castelo-Branco R."/>
            <person name="Eusebio N."/>
            <person name="Adriana R."/>
            <person name="Vieira A."/>
            <person name="Brugerolle De Fraissinette N."/>
            <person name="Rezende De Castro R."/>
            <person name="Schneider M.P."/>
            <person name="Vasconcelos V."/>
            <person name="Leao P.N."/>
        </authorList>
    </citation>
    <scope>NUCLEOTIDE SEQUENCE [LARGE SCALE GENOMIC DNA]</scope>
    <source>
        <strain evidence="1 2">LEGE 00031</strain>
    </source>
</reference>
<name>A0ABR9VUI3_9SYNC</name>
<protein>
    <submittedName>
        <fullName evidence="1">Uncharacterized protein</fullName>
    </submittedName>
</protein>
<sequence>MISVGRQITIALGLMAIAFGSALPVQAQMMTEENLNALPQSEGSAADLAGILPKDSALWLGGVGGEGDIDAEADYNPYEIRSDQLDGQLTDIEKEQLLESSQLRLGIGSF</sequence>
<evidence type="ECO:0000313" key="2">
    <source>
        <dbReference type="Proteomes" id="UP000658720"/>
    </source>
</evidence>
<gene>
    <name evidence="1" type="ORF">IQ217_14490</name>
</gene>
<evidence type="ECO:0000313" key="1">
    <source>
        <dbReference type="EMBL" id="MBE9255025.1"/>
    </source>
</evidence>
<organism evidence="1 2">
    <name type="scientific">Synechocystis salina LEGE 00031</name>
    <dbReference type="NCBI Taxonomy" id="1828736"/>
    <lineage>
        <taxon>Bacteria</taxon>
        <taxon>Bacillati</taxon>
        <taxon>Cyanobacteriota</taxon>
        <taxon>Cyanophyceae</taxon>
        <taxon>Synechococcales</taxon>
        <taxon>Merismopediaceae</taxon>
        <taxon>Synechocystis</taxon>
    </lineage>
</organism>
<dbReference type="RefSeq" id="WP_194020490.1">
    <property type="nucleotide sequence ID" value="NZ_JADEVV010000046.1"/>
</dbReference>
<proteinExistence type="predicted"/>
<keyword evidence="2" id="KW-1185">Reference proteome</keyword>
<accession>A0ABR9VUI3</accession>